<dbReference type="PANTHER" id="PTHR10920:SF13">
    <property type="entry name" value="PRE-RRNA 2'-O-RIBOSE RNA METHYLTRANSFERASE FTSJ3"/>
    <property type="match status" value="1"/>
</dbReference>
<proteinExistence type="predicted"/>
<dbReference type="VEuPathDB" id="FungiDB:CIHG_05730"/>
<evidence type="ECO:0000313" key="10">
    <source>
        <dbReference type="Proteomes" id="UP000054563"/>
    </source>
</evidence>
<feature type="domain" description="DUF3381" evidence="8">
    <location>
        <begin position="179"/>
        <end position="334"/>
    </location>
</feature>
<feature type="region of interest" description="Disordered" evidence="5">
    <location>
        <begin position="157"/>
        <end position="195"/>
    </location>
</feature>
<reference evidence="10" key="1">
    <citation type="journal article" date="2010" name="Genome Res.">
        <title>Population genomic sequencing of Coccidioides fungi reveals recent hybridization and transposon control.</title>
        <authorList>
            <person name="Neafsey D.E."/>
            <person name="Barker B.M."/>
            <person name="Sharpton T.J."/>
            <person name="Stajich J.E."/>
            <person name="Park D.J."/>
            <person name="Whiston E."/>
            <person name="Hung C.-Y."/>
            <person name="McMahan C."/>
            <person name="White J."/>
            <person name="Sykes S."/>
            <person name="Heiman D."/>
            <person name="Young S."/>
            <person name="Zeng Q."/>
            <person name="Abouelleil A."/>
            <person name="Aftuck L."/>
            <person name="Bessette D."/>
            <person name="Brown A."/>
            <person name="FitzGerald M."/>
            <person name="Lui A."/>
            <person name="Macdonald J.P."/>
            <person name="Priest M."/>
            <person name="Orbach M.J."/>
            <person name="Galgiani J.N."/>
            <person name="Kirkland T.N."/>
            <person name="Cole G.T."/>
            <person name="Birren B.W."/>
            <person name="Henn M.R."/>
            <person name="Taylor J.W."/>
            <person name="Rounsley S.D."/>
        </authorList>
    </citation>
    <scope>NUCLEOTIDE SEQUENCE [LARGE SCALE GENOMIC DNA]</scope>
    <source>
        <strain evidence="10">H538.4</strain>
    </source>
</reference>
<dbReference type="GO" id="GO:0016435">
    <property type="term" value="F:rRNA (guanine) methyltransferase activity"/>
    <property type="evidence" value="ECO:0007669"/>
    <property type="project" value="EnsemblFungi"/>
</dbReference>
<feature type="region of interest" description="Disordered" evidence="5">
    <location>
        <begin position="487"/>
        <end position="575"/>
    </location>
</feature>
<accession>A0A0J8UKE6</accession>
<dbReference type="Pfam" id="PF07780">
    <property type="entry name" value="Spb1_C"/>
    <property type="match status" value="1"/>
</dbReference>
<dbReference type="SUPFAM" id="SSF53335">
    <property type="entry name" value="S-adenosyl-L-methionine-dependent methyltransferases"/>
    <property type="match status" value="1"/>
</dbReference>
<dbReference type="STRING" id="396776.A0A0J8UKE6"/>
<dbReference type="OrthoDB" id="1287559at2759"/>
<evidence type="ECO:0000259" key="7">
    <source>
        <dbReference type="Pfam" id="PF07780"/>
    </source>
</evidence>
<dbReference type="InterPro" id="IPR012920">
    <property type="entry name" value="rRNA_MeTfrase_SPB1-like_C"/>
</dbReference>
<feature type="compositionally biased region" description="Polar residues" evidence="5">
    <location>
        <begin position="546"/>
        <end position="555"/>
    </location>
</feature>
<keyword evidence="1" id="KW-0698">rRNA processing</keyword>
<protein>
    <submittedName>
        <fullName evidence="9">AdoMet-dependent rRNA methyltransferase spb1</fullName>
    </submittedName>
</protein>
<dbReference type="GO" id="GO:0000466">
    <property type="term" value="P:maturation of 5.8S rRNA from tricistronic rRNA transcript (SSU-rRNA, 5.8S rRNA, LSU-rRNA)"/>
    <property type="evidence" value="ECO:0007669"/>
    <property type="project" value="EnsemblFungi"/>
</dbReference>
<organism evidence="9 10">
    <name type="scientific">Coccidioides immitis H538.4</name>
    <dbReference type="NCBI Taxonomy" id="396776"/>
    <lineage>
        <taxon>Eukaryota</taxon>
        <taxon>Fungi</taxon>
        <taxon>Dikarya</taxon>
        <taxon>Ascomycota</taxon>
        <taxon>Pezizomycotina</taxon>
        <taxon>Eurotiomycetes</taxon>
        <taxon>Eurotiomycetidae</taxon>
        <taxon>Onygenales</taxon>
        <taxon>Onygenaceae</taxon>
        <taxon>Coccidioides</taxon>
    </lineage>
</organism>
<keyword evidence="2 9" id="KW-0489">Methyltransferase</keyword>
<evidence type="ECO:0000256" key="1">
    <source>
        <dbReference type="ARBA" id="ARBA00022552"/>
    </source>
</evidence>
<dbReference type="Proteomes" id="UP000054563">
    <property type="component" value="Unassembled WGS sequence"/>
</dbReference>
<evidence type="ECO:0000256" key="4">
    <source>
        <dbReference type="ARBA" id="ARBA00022691"/>
    </source>
</evidence>
<evidence type="ECO:0000313" key="9">
    <source>
        <dbReference type="EMBL" id="KMU87963.1"/>
    </source>
</evidence>
<evidence type="ECO:0000256" key="2">
    <source>
        <dbReference type="ARBA" id="ARBA00022603"/>
    </source>
</evidence>
<feature type="region of interest" description="Disordered" evidence="5">
    <location>
        <begin position="306"/>
        <end position="331"/>
    </location>
</feature>
<feature type="compositionally biased region" description="Acidic residues" evidence="5">
    <location>
        <begin position="514"/>
        <end position="532"/>
    </location>
</feature>
<dbReference type="InterPro" id="IPR050082">
    <property type="entry name" value="RNA_methyltr_RlmE"/>
</dbReference>
<feature type="compositionally biased region" description="Basic and acidic residues" evidence="5">
    <location>
        <begin position="561"/>
        <end position="575"/>
    </location>
</feature>
<keyword evidence="3 9" id="KW-0808">Transferase</keyword>
<dbReference type="InterPro" id="IPR029063">
    <property type="entry name" value="SAM-dependent_MTases_sf"/>
</dbReference>
<evidence type="ECO:0000259" key="6">
    <source>
        <dbReference type="Pfam" id="PF01728"/>
    </source>
</evidence>
<evidence type="ECO:0000256" key="3">
    <source>
        <dbReference type="ARBA" id="ARBA00022679"/>
    </source>
</evidence>
<dbReference type="GO" id="GO:0005730">
    <property type="term" value="C:nucleolus"/>
    <property type="evidence" value="ECO:0007669"/>
    <property type="project" value="EnsemblFungi"/>
</dbReference>
<dbReference type="GO" id="GO:0008650">
    <property type="term" value="F:rRNA (uridine-2'-O-)-methyltransferase activity"/>
    <property type="evidence" value="ECO:0007669"/>
    <property type="project" value="EnsemblFungi"/>
</dbReference>
<feature type="compositionally biased region" description="Acidic residues" evidence="5">
    <location>
        <begin position="494"/>
        <end position="505"/>
    </location>
</feature>
<dbReference type="GO" id="GO:0030687">
    <property type="term" value="C:preribosome, large subunit precursor"/>
    <property type="evidence" value="ECO:0007669"/>
    <property type="project" value="EnsemblFungi"/>
</dbReference>
<feature type="compositionally biased region" description="Basic and acidic residues" evidence="5">
    <location>
        <begin position="403"/>
        <end position="426"/>
    </location>
</feature>
<dbReference type="EMBL" id="DS017001">
    <property type="protein sequence ID" value="KMU87963.1"/>
    <property type="molecule type" value="Genomic_DNA"/>
</dbReference>
<feature type="domain" description="Ribosomal RNA methyltransferase SPB1-like C-terminal" evidence="7">
    <location>
        <begin position="558"/>
        <end position="755"/>
    </location>
</feature>
<feature type="domain" description="Ribosomal RNA methyltransferase FtsJ" evidence="6">
    <location>
        <begin position="24"/>
        <end position="126"/>
    </location>
</feature>
<feature type="compositionally biased region" description="Basic and acidic residues" evidence="5">
    <location>
        <begin position="184"/>
        <end position="195"/>
    </location>
</feature>
<evidence type="ECO:0000256" key="5">
    <source>
        <dbReference type="SAM" id="MobiDB-lite"/>
    </source>
</evidence>
<feature type="compositionally biased region" description="Basic and acidic residues" evidence="5">
    <location>
        <begin position="322"/>
        <end position="331"/>
    </location>
</feature>
<dbReference type="Gene3D" id="3.40.50.150">
    <property type="entry name" value="Vaccinia Virus protein VP39"/>
    <property type="match status" value="1"/>
</dbReference>
<sequence length="759" mass="85934">MAIQKKHGKGRLDKWYKLAKEKGYRARAAFKLIQLNKKYGFLEKSKVLLDLCAAPGSWCQVAAECMPTESLIVGVDLAPIKPIPRVITFQSDITTDKCRATIRQHLKTWKADTVLHDGAPNVGTAWTCFFRNFSSYAADLHLRNPIDSIFPASPAIFSADTPTSPPPKHEAKGIQPRRRKKRKTEGYEERDSTQHKEIPVTEFINTTDPIAMLGTYNTLSFHQSPSGDLALATLERLPETTDEIRNCCEDLKVLGKKEFRTLLRWRLKVREQFGLAVKKGAKKAEESEEVAEIEPMDEELAIQEEMQRLQEHESSRKKKERRRENERKQKEIVRLQMHMITPTDIGMEQSGPMGEGAMFSIKPITREGATRNITSGKMVDVQSEEDEESSATSDVASDDEEDRLERELDAMYEKYQEDREERDSKLRAKKARKGLETEEWEGFSDSDKESDRLTDDDEDAPQAQPGILRNGQANGLSNKAALFFDQDLFQGLGNEDDEEDEEGEEAERKQNPSEQDEESDDDNDPEDYETTDNESKMSVDSLPATKKQSGRSSKPNAEGFEEQKDDPRTKEGKLDIDIITAEAMALAQQMATGEKTSADVVDDGFNKYAFRDIDGLPEWFLDDENKHSKPLRPITAAAAAAIREKMRAINARPIKKVREAKGRKKFKEAQRLEKLKKKSALLAEDEGVSERDKAQTIARMMARATKKKPKQNVKLVVAKGGNRGISGRPRGVKGKYKIVDARLKKDVRAQKRLAKKRNK</sequence>
<gene>
    <name evidence="9" type="ORF">CIHG_05730</name>
</gene>
<dbReference type="AlphaFoldDB" id="A0A0J8UKE6"/>
<dbReference type="GO" id="GO:0000463">
    <property type="term" value="P:maturation of LSU-rRNA from tricistronic rRNA transcript (SSU-rRNA, 5.8S rRNA, LSU-rRNA)"/>
    <property type="evidence" value="ECO:0007669"/>
    <property type="project" value="EnsemblFungi"/>
</dbReference>
<evidence type="ECO:0000259" key="8">
    <source>
        <dbReference type="Pfam" id="PF11861"/>
    </source>
</evidence>
<dbReference type="Pfam" id="PF11861">
    <property type="entry name" value="DUF3381"/>
    <property type="match status" value="1"/>
</dbReference>
<dbReference type="InterPro" id="IPR002877">
    <property type="entry name" value="RNA_MeTrfase_FtsJ_dom"/>
</dbReference>
<feature type="region of interest" description="Disordered" evidence="5">
    <location>
        <begin position="366"/>
        <end position="473"/>
    </location>
</feature>
<dbReference type="Pfam" id="PF01728">
    <property type="entry name" value="FtsJ"/>
    <property type="match status" value="1"/>
</dbReference>
<keyword evidence="4" id="KW-0949">S-adenosyl-L-methionine</keyword>
<name>A0A0J8UKE6_COCIT</name>
<dbReference type="InterPro" id="IPR024576">
    <property type="entry name" value="rRNA_MeTfrase_Spb1_DUF3381"/>
</dbReference>
<dbReference type="PANTHER" id="PTHR10920">
    <property type="entry name" value="RIBOSOMAL RNA METHYLTRANSFERASE"/>
    <property type="match status" value="1"/>
</dbReference>